<feature type="region of interest" description="Disordered" evidence="7">
    <location>
        <begin position="466"/>
        <end position="515"/>
    </location>
</feature>
<keyword evidence="8" id="KW-0812">Transmembrane</keyword>
<keyword evidence="8" id="KW-0472">Membrane</keyword>
<dbReference type="VEuPathDB" id="FungiDB:CCM_04630"/>
<reference evidence="11 12" key="1">
    <citation type="journal article" date="2017" name="BMC Genomics">
        <title>Chromosome level assembly and secondary metabolite potential of the parasitic fungus Cordyceps militaris.</title>
        <authorList>
            <person name="Kramer G.J."/>
            <person name="Nodwell J.R."/>
        </authorList>
    </citation>
    <scope>NUCLEOTIDE SEQUENCE [LARGE SCALE GENOMIC DNA]</scope>
    <source>
        <strain evidence="11 12">ATCC 34164</strain>
    </source>
</reference>
<keyword evidence="5" id="KW-0539">Nucleus</keyword>
<evidence type="ECO:0000256" key="4">
    <source>
        <dbReference type="ARBA" id="ARBA00023163"/>
    </source>
</evidence>
<dbReference type="PANTHER" id="PTHR12716:SF8">
    <property type="entry name" value="TRANSCRIPTION INITIATION FACTOR IIE SUBUNIT BETA"/>
    <property type="match status" value="1"/>
</dbReference>
<organism evidence="11 12">
    <name type="scientific">Cordyceps militaris</name>
    <name type="common">Caterpillar fungus</name>
    <name type="synonym">Clavaria militaris</name>
    <dbReference type="NCBI Taxonomy" id="73501"/>
    <lineage>
        <taxon>Eukaryota</taxon>
        <taxon>Fungi</taxon>
        <taxon>Dikarya</taxon>
        <taxon>Ascomycota</taxon>
        <taxon>Pezizomycotina</taxon>
        <taxon>Sordariomycetes</taxon>
        <taxon>Hypocreomycetidae</taxon>
        <taxon>Hypocreales</taxon>
        <taxon>Cordycipitaceae</taxon>
        <taxon>Cordyceps</taxon>
    </lineage>
</organism>
<gene>
    <name evidence="11" type="ORF">A9K55_000715</name>
</gene>
<feature type="domain" description="TFIIE beta" evidence="10">
    <location>
        <begin position="285"/>
        <end position="370"/>
    </location>
</feature>
<dbReference type="Pfam" id="PF00173">
    <property type="entry name" value="Cyt-b5"/>
    <property type="match status" value="1"/>
</dbReference>
<feature type="compositionally biased region" description="Low complexity" evidence="7">
    <location>
        <begin position="247"/>
        <end position="269"/>
    </location>
</feature>
<dbReference type="SMART" id="SM01117">
    <property type="entry name" value="Cyt-b5"/>
    <property type="match status" value="1"/>
</dbReference>
<dbReference type="VEuPathDB" id="FungiDB:A9K55_000715"/>
<keyword evidence="11" id="KW-0648">Protein biosynthesis</keyword>
<dbReference type="OrthoDB" id="5323195at2759"/>
<accession>A0A2H4STQ1</accession>
<evidence type="ECO:0000256" key="3">
    <source>
        <dbReference type="ARBA" id="ARBA00023125"/>
    </source>
</evidence>
<dbReference type="PROSITE" id="PS50255">
    <property type="entry name" value="CYTOCHROME_B5_2"/>
    <property type="match status" value="1"/>
</dbReference>
<dbReference type="InterPro" id="IPR040501">
    <property type="entry name" value="TFA2_Winged_2"/>
</dbReference>
<dbReference type="InterPro" id="IPR054600">
    <property type="entry name" value="TFA2_E-tether"/>
</dbReference>
<evidence type="ECO:0000256" key="1">
    <source>
        <dbReference type="ARBA" id="ARBA00004123"/>
    </source>
</evidence>
<dbReference type="PROSITE" id="PS51351">
    <property type="entry name" value="TFIIE_BETA_C"/>
    <property type="match status" value="1"/>
</dbReference>
<proteinExistence type="predicted"/>
<dbReference type="GO" id="GO:0001097">
    <property type="term" value="F:TFIIH-class transcription factor complex binding"/>
    <property type="evidence" value="ECO:0007669"/>
    <property type="project" value="TreeGrafter"/>
</dbReference>
<evidence type="ECO:0000259" key="9">
    <source>
        <dbReference type="PROSITE" id="PS50255"/>
    </source>
</evidence>
<dbReference type="Pfam" id="PF02186">
    <property type="entry name" value="TFIIE_beta"/>
    <property type="match status" value="1"/>
</dbReference>
<evidence type="ECO:0000256" key="2">
    <source>
        <dbReference type="ARBA" id="ARBA00023015"/>
    </source>
</evidence>
<evidence type="ECO:0000256" key="7">
    <source>
        <dbReference type="SAM" id="MobiDB-lite"/>
    </source>
</evidence>
<dbReference type="PANTHER" id="PTHR12716">
    <property type="entry name" value="TRANSCRIPTION INITIATION FACTOR IIE, BETA SUBUNIT"/>
    <property type="match status" value="1"/>
</dbReference>
<dbReference type="Pfam" id="PF22254">
    <property type="entry name" value="TFA2_E-tether"/>
    <property type="match status" value="1"/>
</dbReference>
<protein>
    <submittedName>
        <fullName evidence="11">Transcription initiation factor beta</fullName>
    </submittedName>
</protein>
<evidence type="ECO:0000313" key="12">
    <source>
        <dbReference type="Proteomes" id="UP000323067"/>
    </source>
</evidence>
<dbReference type="VEuPathDB" id="FungiDB:CCM_04629"/>
<dbReference type="AlphaFoldDB" id="A0A2H4STQ1"/>
<dbReference type="InterPro" id="IPR003166">
    <property type="entry name" value="TFIIE_bsu_DNA-bd"/>
</dbReference>
<dbReference type="GO" id="GO:0005673">
    <property type="term" value="C:transcription factor TFIIE complex"/>
    <property type="evidence" value="ECO:0007669"/>
    <property type="project" value="InterPro"/>
</dbReference>
<name>A0A2H4STQ1_CORMI</name>
<keyword evidence="4" id="KW-0804">Transcription</keyword>
<dbReference type="GO" id="GO:0003677">
    <property type="term" value="F:DNA binding"/>
    <property type="evidence" value="ECO:0007669"/>
    <property type="project" value="UniProtKB-KW"/>
</dbReference>
<dbReference type="SUPFAM" id="SSF55856">
    <property type="entry name" value="Cytochrome b5-like heme/steroid binding domain"/>
    <property type="match status" value="1"/>
</dbReference>
<keyword evidence="2" id="KW-0805">Transcription regulation</keyword>
<dbReference type="Gene3D" id="3.10.120.10">
    <property type="entry name" value="Cytochrome b5-like heme/steroid binding domain"/>
    <property type="match status" value="1"/>
</dbReference>
<keyword evidence="11" id="KW-0396">Initiation factor</keyword>
<comment type="function">
    <text evidence="6">Recruits TFIIH to the initiation complex and stimulates the RNA polymerase II C-terminal domain kinase and DNA-dependent ATPase activities of TFIIH. Both TFIIH and TFIIE are required for promoter clearance by RNA polymerase.</text>
</comment>
<keyword evidence="3" id="KW-0238">DNA-binding</keyword>
<dbReference type="GO" id="GO:0003743">
    <property type="term" value="F:translation initiation factor activity"/>
    <property type="evidence" value="ECO:0007669"/>
    <property type="project" value="UniProtKB-KW"/>
</dbReference>
<feature type="transmembrane region" description="Helical" evidence="8">
    <location>
        <begin position="118"/>
        <end position="138"/>
    </location>
</feature>
<dbReference type="InterPro" id="IPR016656">
    <property type="entry name" value="TFIIE-bsu"/>
</dbReference>
<evidence type="ECO:0000313" key="11">
    <source>
        <dbReference type="EMBL" id="ATY66478.1"/>
    </source>
</evidence>
<dbReference type="InterPro" id="IPR036400">
    <property type="entry name" value="Cyt_B5-like_heme/steroid_sf"/>
</dbReference>
<feature type="domain" description="Cytochrome b5 heme-binding" evidence="9">
    <location>
        <begin position="4"/>
        <end position="92"/>
    </location>
</feature>
<feature type="region of interest" description="Disordered" evidence="7">
    <location>
        <begin position="246"/>
        <end position="283"/>
    </location>
</feature>
<dbReference type="GO" id="GO:0006367">
    <property type="term" value="P:transcription initiation at RNA polymerase II promoter"/>
    <property type="evidence" value="ECO:0007669"/>
    <property type="project" value="InterPro"/>
</dbReference>
<dbReference type="Proteomes" id="UP000323067">
    <property type="component" value="Chromosome ii"/>
</dbReference>
<keyword evidence="8" id="KW-1133">Transmembrane helix</keyword>
<sequence>MSDVKAFTFQDVAEHNTKKDCYLVVHDKVYDCSRFIDEHPIPMLTAPPVLLSGGEEVILDVAGQDASEAFEDVGHSDEARESLDELLVGTLKRAPGDPAPKATPAAKTANSGNADSTGLGIGLYGIVLIGGILGYIGYQTAHEQLMLRLRAHLTFISRQRFCTPLQLSHQHPRFSSTAGLHHLDFLHRLALITRIDSLILTARRCCRPAGLPSPPPTMSFFEKQSAAFKGTLASAASKLSNPMSVKAASLAPPSPSPSAASDGATPTPTAKRKREAHPEVYSQPQLTGYGVDVKSHMKFAVDFLKARGVAKSMKDIIDHLSVRGTTDEHKQELAEGLRGHPRVEWRPDTSLSEQTWRTGSYSYRPVVPGVTDATSLLAFLQRKSDASSLAVRDLKDGWPECEDTLARLETQHRILVTRTNRENFPRHVWLDDASLHHAIQPEFQAMWRRVQLPSVDDMHRKLSSVQLKPTSEDPRKMAAAANKPKVQKKRASKRGGKQTNVHMTHLLQDYSNLRR</sequence>
<feature type="compositionally biased region" description="Basic residues" evidence="7">
    <location>
        <begin position="485"/>
        <end position="496"/>
    </location>
</feature>
<evidence type="ECO:0000256" key="6">
    <source>
        <dbReference type="ARBA" id="ARBA00025581"/>
    </source>
</evidence>
<evidence type="ECO:0000259" key="10">
    <source>
        <dbReference type="PROSITE" id="PS51351"/>
    </source>
</evidence>
<dbReference type="InterPro" id="IPR001199">
    <property type="entry name" value="Cyt_B5-like_heme/steroid-bd"/>
</dbReference>
<evidence type="ECO:0000256" key="5">
    <source>
        <dbReference type="ARBA" id="ARBA00023242"/>
    </source>
</evidence>
<evidence type="ECO:0000256" key="8">
    <source>
        <dbReference type="SAM" id="Phobius"/>
    </source>
</evidence>
<comment type="subcellular location">
    <subcellularLocation>
        <location evidence="1">Nucleus</location>
    </subcellularLocation>
</comment>
<dbReference type="EMBL" id="CP023327">
    <property type="protein sequence ID" value="ATY66478.1"/>
    <property type="molecule type" value="Genomic_DNA"/>
</dbReference>
<dbReference type="Pfam" id="PF18121">
    <property type="entry name" value="TFA2_Winged_2"/>
    <property type="match status" value="1"/>
</dbReference>